<sequence>MDKKLSVDSNKEEIRIDEGNGQQFTIEVEELIEELENIGDYEGIKEVEKDIEEMGN</sequence>
<name>A0ABY5PAE8_9LACT</name>
<proteinExistence type="predicted"/>
<evidence type="ECO:0000313" key="1">
    <source>
        <dbReference type="EMBL" id="UUX35430.1"/>
    </source>
</evidence>
<dbReference type="EMBL" id="CP102453">
    <property type="protein sequence ID" value="UUX35430.1"/>
    <property type="molecule type" value="Genomic_DNA"/>
</dbReference>
<dbReference type="Proteomes" id="UP001315967">
    <property type="component" value="Chromosome"/>
</dbReference>
<evidence type="ECO:0000313" key="2">
    <source>
        <dbReference type="Proteomes" id="UP001315967"/>
    </source>
</evidence>
<accession>A0ABY5PAE8</accession>
<organism evidence="1 2">
    <name type="scientific">Fundicoccus culcitae</name>
    <dbReference type="NCBI Taxonomy" id="2969821"/>
    <lineage>
        <taxon>Bacteria</taxon>
        <taxon>Bacillati</taxon>
        <taxon>Bacillota</taxon>
        <taxon>Bacilli</taxon>
        <taxon>Lactobacillales</taxon>
        <taxon>Aerococcaceae</taxon>
        <taxon>Fundicoccus</taxon>
    </lineage>
</organism>
<protein>
    <submittedName>
        <fullName evidence="1">Uncharacterized protein</fullName>
    </submittedName>
</protein>
<dbReference type="RefSeq" id="WP_313794919.1">
    <property type="nucleotide sequence ID" value="NZ_CP102453.1"/>
</dbReference>
<gene>
    <name evidence="1" type="ORF">NRE15_07255</name>
</gene>
<keyword evidence="2" id="KW-1185">Reference proteome</keyword>
<reference evidence="1 2" key="1">
    <citation type="submission" date="2022-08" db="EMBL/GenBank/DDBJ databases">
        <title>Aerococcaceae sp. nov isolated from spoiled eye mask.</title>
        <authorList>
            <person name="Zhou G."/>
            <person name="Xie X.-B."/>
            <person name="Shi Q.-S."/>
            <person name="Wang Y.-S."/>
            <person name="Wen X."/>
            <person name="Peng H."/>
            <person name="Yang X.-J."/>
            <person name="Tao H.-B."/>
            <person name="Huang X.-M."/>
        </authorList>
    </citation>
    <scope>NUCLEOTIDE SEQUENCE [LARGE SCALE GENOMIC DNA]</scope>
    <source>
        <strain evidence="2">DM20194951</strain>
    </source>
</reference>